<dbReference type="Proteomes" id="UP001054252">
    <property type="component" value="Unassembled WGS sequence"/>
</dbReference>
<gene>
    <name evidence="2" type="ORF">SLEP1_g3753</name>
</gene>
<proteinExistence type="predicted"/>
<sequence length="81" mass="9084">MEPNWLGLLTQIEIESLLLKNFKDLQLFLFLSYQVRLKDSNVSFAVAIRGISTLATFAVMVLGVYFEIDHTQSSVGSNVDS</sequence>
<keyword evidence="1" id="KW-1133">Transmembrane helix</keyword>
<dbReference type="EMBL" id="BPVZ01000003">
    <property type="protein sequence ID" value="GKU89639.1"/>
    <property type="molecule type" value="Genomic_DNA"/>
</dbReference>
<keyword evidence="1" id="KW-0472">Membrane</keyword>
<dbReference type="AlphaFoldDB" id="A0AAV5HVU9"/>
<comment type="caution">
    <text evidence="2">The sequence shown here is derived from an EMBL/GenBank/DDBJ whole genome shotgun (WGS) entry which is preliminary data.</text>
</comment>
<protein>
    <submittedName>
        <fullName evidence="2">Uncharacterized protein</fullName>
    </submittedName>
</protein>
<organism evidence="2 3">
    <name type="scientific">Rubroshorea leprosula</name>
    <dbReference type="NCBI Taxonomy" id="152421"/>
    <lineage>
        <taxon>Eukaryota</taxon>
        <taxon>Viridiplantae</taxon>
        <taxon>Streptophyta</taxon>
        <taxon>Embryophyta</taxon>
        <taxon>Tracheophyta</taxon>
        <taxon>Spermatophyta</taxon>
        <taxon>Magnoliopsida</taxon>
        <taxon>eudicotyledons</taxon>
        <taxon>Gunneridae</taxon>
        <taxon>Pentapetalae</taxon>
        <taxon>rosids</taxon>
        <taxon>malvids</taxon>
        <taxon>Malvales</taxon>
        <taxon>Dipterocarpaceae</taxon>
        <taxon>Rubroshorea</taxon>
    </lineage>
</organism>
<name>A0AAV5HVU9_9ROSI</name>
<accession>A0AAV5HVU9</accession>
<keyword evidence="1" id="KW-0812">Transmembrane</keyword>
<evidence type="ECO:0000313" key="2">
    <source>
        <dbReference type="EMBL" id="GKU89639.1"/>
    </source>
</evidence>
<evidence type="ECO:0000256" key="1">
    <source>
        <dbReference type="SAM" id="Phobius"/>
    </source>
</evidence>
<reference evidence="2 3" key="1">
    <citation type="journal article" date="2021" name="Commun. Biol.">
        <title>The genome of Shorea leprosula (Dipterocarpaceae) highlights the ecological relevance of drought in aseasonal tropical rainforests.</title>
        <authorList>
            <person name="Ng K.K.S."/>
            <person name="Kobayashi M.J."/>
            <person name="Fawcett J.A."/>
            <person name="Hatakeyama M."/>
            <person name="Paape T."/>
            <person name="Ng C.H."/>
            <person name="Ang C.C."/>
            <person name="Tnah L.H."/>
            <person name="Lee C.T."/>
            <person name="Nishiyama T."/>
            <person name="Sese J."/>
            <person name="O'Brien M.J."/>
            <person name="Copetti D."/>
            <person name="Mohd Noor M.I."/>
            <person name="Ong R.C."/>
            <person name="Putra M."/>
            <person name="Sireger I.Z."/>
            <person name="Indrioko S."/>
            <person name="Kosugi Y."/>
            <person name="Izuno A."/>
            <person name="Isagi Y."/>
            <person name="Lee S.L."/>
            <person name="Shimizu K.K."/>
        </authorList>
    </citation>
    <scope>NUCLEOTIDE SEQUENCE [LARGE SCALE GENOMIC DNA]</scope>
    <source>
        <strain evidence="2">214</strain>
    </source>
</reference>
<keyword evidence="3" id="KW-1185">Reference proteome</keyword>
<evidence type="ECO:0000313" key="3">
    <source>
        <dbReference type="Proteomes" id="UP001054252"/>
    </source>
</evidence>
<feature type="transmembrane region" description="Helical" evidence="1">
    <location>
        <begin position="42"/>
        <end position="66"/>
    </location>
</feature>